<proteinExistence type="predicted"/>
<dbReference type="PROSITE" id="PS51149">
    <property type="entry name" value="GLY_RADICAL_2"/>
    <property type="match status" value="1"/>
</dbReference>
<protein>
    <submittedName>
        <fullName evidence="7">Glycyl radical protein</fullName>
    </submittedName>
</protein>
<dbReference type="InterPro" id="IPR019777">
    <property type="entry name" value="Form_AcTrfase_GR_CS"/>
</dbReference>
<evidence type="ECO:0000259" key="6">
    <source>
        <dbReference type="PROSITE" id="PS51554"/>
    </source>
</evidence>
<evidence type="ECO:0000256" key="2">
    <source>
        <dbReference type="ARBA" id="ARBA00023239"/>
    </source>
</evidence>
<dbReference type="PROSITE" id="PS51554">
    <property type="entry name" value="PFL"/>
    <property type="match status" value="1"/>
</dbReference>
<accession>A0ABS6LY70</accession>
<feature type="domain" description="PFL" evidence="6">
    <location>
        <begin position="11"/>
        <end position="721"/>
    </location>
</feature>
<sequence length="848" mass="94324">MLEKGFSNPTERVVRLKNMILHAKPYVESERAVLATQAYKENEQLPAIMRRARVVEKIFNELPVTIRPDELIVGAVTINPRSTEICPEFSYDWVEKEFNTMEHRVADPFIIPKKTADDLHEAFKYWPGKTTSSLAASYMSEGTKESMASGVFTVGNYFYGGVGHVSVDYGKILKIGFRGIINLVTRQLEALDRSEPGYIKKEQFYNAVIISYQAAINFAHRYAQEATRLAQLESNPTRKRELEQIAQNCTRVPENGASNFWEACQTFWFLQSMLQIESSGHSISPGRFDQYMYPYLAADTSISKEFAQELVDCCWIKLNDINKTRDEISAQAFAGYAVFQNLCVGGQTEDGRDATNPLTYMCMEATAHVRLPQPSFSIRVWQGTPDEFLFRACELVRMGLGVPAMYNDEVIIPALQNRGVSLHDARDYCIIGCVEPQAPHRTEGWHDAAFFNVAKVLEITLNNGRVGSKQLGPVTGEMTGYASIDDFFTAFKKQMAHFVHQLVEACNSVDIAHGERCPLPFLSALVDDCIGRGKSLQDGGAIYNFTGPQAFGIADTGDSVYAIQKQVFEDRKLSMTELKNALDANFGHDIGNAPHATGGKSSLGEQEIHEMVKRIISQHGSLDPAAIKNEVYRQLASSTSAAPAGNNPRFEEIRHILENSPCFGNDIDEVDLVARKCALIYCQEVEKYTNPRGGQFQAGIYPVSANVLFGKDVAALPDGRMAKEPLADGVSPRQGKDTQGPTAAANSVAKLDHFIASNGTLYNQKFLPSSLAGEQGLRHFSGLVRNYFDKKGMHVQFNVIDRNTLIEAQNNPQQHQDLVVRVAGYSAQFVVLAKEVQDDIISRTEQQF</sequence>
<evidence type="ECO:0000313" key="8">
    <source>
        <dbReference type="Proteomes" id="UP000734343"/>
    </source>
</evidence>
<reference evidence="7 8" key="1">
    <citation type="submission" date="2021-03" db="EMBL/GenBank/DDBJ databases">
        <title>Five novel Rahnella species.</title>
        <authorList>
            <person name="Brady C."/>
            <person name="Asselin J."/>
            <person name="Beer S."/>
            <person name="Bruberg M.B."/>
            <person name="Crampton B."/>
            <person name="Venter S."/>
            <person name="Arnold D."/>
            <person name="Denman S."/>
        </authorList>
    </citation>
    <scope>NUCLEOTIDE SEQUENCE [LARGE SCALE GENOMIC DNA]</scope>
    <source>
        <strain evidence="7 8">H11b</strain>
    </source>
</reference>
<evidence type="ECO:0000256" key="4">
    <source>
        <dbReference type="SAM" id="MobiDB-lite"/>
    </source>
</evidence>
<comment type="caution">
    <text evidence="7">The sequence shown here is derived from an EMBL/GenBank/DDBJ whole genome shotgun (WGS) entry which is preliminary data.</text>
</comment>
<feature type="modified residue" description="Glycine radical" evidence="3">
    <location>
        <position position="824"/>
    </location>
</feature>
<dbReference type="PANTHER" id="PTHR43641:SF3">
    <property type="entry name" value="DEHYDRATASE PFLD-RELATED"/>
    <property type="match status" value="1"/>
</dbReference>
<gene>
    <name evidence="7" type="ORF">J1778_15525</name>
</gene>
<dbReference type="PANTHER" id="PTHR43641">
    <property type="entry name" value="FORMATE ACETYLTRANSFERASE 3-RELATED"/>
    <property type="match status" value="1"/>
</dbReference>
<evidence type="ECO:0000259" key="5">
    <source>
        <dbReference type="PROSITE" id="PS51149"/>
    </source>
</evidence>
<dbReference type="EMBL" id="JAFMOW010000064">
    <property type="protein sequence ID" value="MBU9856690.1"/>
    <property type="molecule type" value="Genomic_DNA"/>
</dbReference>
<dbReference type="InterPro" id="IPR001150">
    <property type="entry name" value="Gly_radical"/>
</dbReference>
<dbReference type="RefSeq" id="WP_217173933.1">
    <property type="nucleotide sequence ID" value="NZ_CP126169.1"/>
</dbReference>
<dbReference type="Pfam" id="PF01228">
    <property type="entry name" value="Gly_radical"/>
    <property type="match status" value="1"/>
</dbReference>
<dbReference type="InterPro" id="IPR004184">
    <property type="entry name" value="PFL_dom"/>
</dbReference>
<feature type="region of interest" description="Disordered" evidence="4">
    <location>
        <begin position="724"/>
        <end position="743"/>
    </location>
</feature>
<keyword evidence="1 3" id="KW-0556">Organic radical</keyword>
<organism evidence="7 8">
    <name type="scientific">Rahnella bonaserana</name>
    <dbReference type="NCBI Taxonomy" id="2816248"/>
    <lineage>
        <taxon>Bacteria</taxon>
        <taxon>Pseudomonadati</taxon>
        <taxon>Pseudomonadota</taxon>
        <taxon>Gammaproteobacteria</taxon>
        <taxon>Enterobacterales</taxon>
        <taxon>Yersiniaceae</taxon>
        <taxon>Rahnella</taxon>
    </lineage>
</organism>
<name>A0ABS6LY70_9GAMM</name>
<evidence type="ECO:0000313" key="7">
    <source>
        <dbReference type="EMBL" id="MBU9856690.1"/>
    </source>
</evidence>
<dbReference type="Pfam" id="PF02901">
    <property type="entry name" value="PFL-like"/>
    <property type="match status" value="1"/>
</dbReference>
<dbReference type="CDD" id="cd01677">
    <property type="entry name" value="PFL2_DhaB_BssA"/>
    <property type="match status" value="1"/>
</dbReference>
<dbReference type="InterPro" id="IPR051215">
    <property type="entry name" value="GRE"/>
</dbReference>
<feature type="domain" description="Glycine radical" evidence="5">
    <location>
        <begin position="728"/>
        <end position="848"/>
    </location>
</feature>
<evidence type="ECO:0000256" key="3">
    <source>
        <dbReference type="PROSITE-ProRule" id="PRU00493"/>
    </source>
</evidence>
<evidence type="ECO:0000256" key="1">
    <source>
        <dbReference type="ARBA" id="ARBA00022818"/>
    </source>
</evidence>
<keyword evidence="2" id="KW-0456">Lyase</keyword>
<keyword evidence="8" id="KW-1185">Reference proteome</keyword>
<dbReference type="PROSITE" id="PS00850">
    <property type="entry name" value="GLY_RADICAL_1"/>
    <property type="match status" value="1"/>
</dbReference>
<dbReference type="Proteomes" id="UP000734343">
    <property type="component" value="Unassembled WGS sequence"/>
</dbReference>